<feature type="non-terminal residue" evidence="1">
    <location>
        <position position="1"/>
    </location>
</feature>
<evidence type="ECO:0000313" key="1">
    <source>
        <dbReference type="EMBL" id="RDX89276.1"/>
    </source>
</evidence>
<dbReference type="AlphaFoldDB" id="A0A371GFI0"/>
<evidence type="ECO:0000313" key="2">
    <source>
        <dbReference type="Proteomes" id="UP000257109"/>
    </source>
</evidence>
<gene>
    <name evidence="1" type="ORF">CR513_29019</name>
</gene>
<sequence length="126" mass="15013">MQHSKGYPGKSRKVHMPYWLCHIRCGGRRYSSNNSRLTFFGHRKSGNRCREWQTDLKTRLLRTLMRQSRAIIKKNFTLKPWETINHTKSPSKNDVKGQQMRHYKEEFVEAISTSVKVKNPQESFMK</sequence>
<dbReference type="Proteomes" id="UP000257109">
    <property type="component" value="Unassembled WGS sequence"/>
</dbReference>
<name>A0A371GFI0_MUCPR</name>
<accession>A0A371GFI0</accession>
<comment type="caution">
    <text evidence="1">The sequence shown here is derived from an EMBL/GenBank/DDBJ whole genome shotgun (WGS) entry which is preliminary data.</text>
</comment>
<protein>
    <submittedName>
        <fullName evidence="1">Uncharacterized protein</fullName>
    </submittedName>
</protein>
<reference evidence="1" key="1">
    <citation type="submission" date="2018-05" db="EMBL/GenBank/DDBJ databases">
        <title>Draft genome of Mucuna pruriens seed.</title>
        <authorList>
            <person name="Nnadi N.E."/>
            <person name="Vos R."/>
            <person name="Hasami M.H."/>
            <person name="Devisetty U.K."/>
            <person name="Aguiy J.C."/>
        </authorList>
    </citation>
    <scope>NUCLEOTIDE SEQUENCE [LARGE SCALE GENOMIC DNA]</scope>
    <source>
        <strain evidence="1">JCA_2017</strain>
    </source>
</reference>
<dbReference type="EMBL" id="QJKJ01005716">
    <property type="protein sequence ID" value="RDX89276.1"/>
    <property type="molecule type" value="Genomic_DNA"/>
</dbReference>
<proteinExistence type="predicted"/>
<organism evidence="1 2">
    <name type="scientific">Mucuna pruriens</name>
    <name type="common">Velvet bean</name>
    <name type="synonym">Dolichos pruriens</name>
    <dbReference type="NCBI Taxonomy" id="157652"/>
    <lineage>
        <taxon>Eukaryota</taxon>
        <taxon>Viridiplantae</taxon>
        <taxon>Streptophyta</taxon>
        <taxon>Embryophyta</taxon>
        <taxon>Tracheophyta</taxon>
        <taxon>Spermatophyta</taxon>
        <taxon>Magnoliopsida</taxon>
        <taxon>eudicotyledons</taxon>
        <taxon>Gunneridae</taxon>
        <taxon>Pentapetalae</taxon>
        <taxon>rosids</taxon>
        <taxon>fabids</taxon>
        <taxon>Fabales</taxon>
        <taxon>Fabaceae</taxon>
        <taxon>Papilionoideae</taxon>
        <taxon>50 kb inversion clade</taxon>
        <taxon>NPAAA clade</taxon>
        <taxon>indigoferoid/millettioid clade</taxon>
        <taxon>Phaseoleae</taxon>
        <taxon>Mucuna</taxon>
    </lineage>
</organism>
<keyword evidence="2" id="KW-1185">Reference proteome</keyword>